<evidence type="ECO:0000313" key="2">
    <source>
        <dbReference type="EMBL" id="KAF2677115.1"/>
    </source>
</evidence>
<protein>
    <submittedName>
        <fullName evidence="2">Uncharacterized protein</fullName>
    </submittedName>
</protein>
<feature type="transmembrane region" description="Helical" evidence="1">
    <location>
        <begin position="149"/>
        <end position="172"/>
    </location>
</feature>
<dbReference type="EMBL" id="MU005626">
    <property type="protein sequence ID" value="KAF2677115.1"/>
    <property type="molecule type" value="Genomic_DNA"/>
</dbReference>
<feature type="transmembrane region" description="Helical" evidence="1">
    <location>
        <begin position="469"/>
        <end position="492"/>
    </location>
</feature>
<keyword evidence="1" id="KW-0812">Transmembrane</keyword>
<dbReference type="OrthoDB" id="3522351at2759"/>
<evidence type="ECO:0000313" key="3">
    <source>
        <dbReference type="Proteomes" id="UP000799291"/>
    </source>
</evidence>
<dbReference type="PANTHER" id="PTHR37544">
    <property type="entry name" value="SPRAY-RELATED"/>
    <property type="match status" value="1"/>
</dbReference>
<gene>
    <name evidence="2" type="ORF">K458DRAFT_410011</name>
</gene>
<dbReference type="InterPro" id="IPR021840">
    <property type="entry name" value="DUF3433"/>
</dbReference>
<organism evidence="2 3">
    <name type="scientific">Lentithecium fluviatile CBS 122367</name>
    <dbReference type="NCBI Taxonomy" id="1168545"/>
    <lineage>
        <taxon>Eukaryota</taxon>
        <taxon>Fungi</taxon>
        <taxon>Dikarya</taxon>
        <taxon>Ascomycota</taxon>
        <taxon>Pezizomycotina</taxon>
        <taxon>Dothideomycetes</taxon>
        <taxon>Pleosporomycetidae</taxon>
        <taxon>Pleosporales</taxon>
        <taxon>Massarineae</taxon>
        <taxon>Lentitheciaceae</taxon>
        <taxon>Lentithecium</taxon>
    </lineage>
</organism>
<dbReference type="PANTHER" id="PTHR37544:SF3">
    <property type="entry name" value="SPRAY"/>
    <property type="match status" value="1"/>
</dbReference>
<sequence>MWFPLSLKSKAIQLYHIFHPDTVPKRGWQSARTRWPYIILLLFIQISLIISIIVLVVLSKNSNGFTKLGSLGFLENPLIDGILWQALPPLIFTIYKTMWEGIIEDFLDRQPYVELRKAGGGPPSKTIMLDYRGYNRFSRPVVAYRNSHFVLAACMVSTLLATFVLVPFSGYLMDDRLLLEDTWLNATLLTDFNFTGIASLPDLRPAMDTAFAALVLNGSWPTWSDGRHAFQAFELLRKVQSSNVTAPVTAYYSQIDCRVLGQDDYQVTYRDKSVEVSADDRNCKTATTLLKSEDATADFIQTWSEQDCAENKTRLSLISGRHVGLQNNSTSDLIFISCIPTYLKVQGHLSMAYGIQSTPLTIGFQPVGSSIHRSLFNGANRNTYESALQSIVGYDAFSQVDGSDFGLYIYRIAQSMGSAYDAETLLNATTLLFNSVFATTASTNFMDRSGDSSVVMAIRKLESMRLVVIYWNCYLEIAIVALMAICTGFLLFRSHQKSILFEEPKGLLSYAGILDRSGINIIVRKVQDEKLIPNYDGRLIHHVELALQGTYWYRVGNKPVTSGIRGYQEGREVTSV</sequence>
<reference evidence="2" key="1">
    <citation type="journal article" date="2020" name="Stud. Mycol.">
        <title>101 Dothideomycetes genomes: a test case for predicting lifestyles and emergence of pathogens.</title>
        <authorList>
            <person name="Haridas S."/>
            <person name="Albert R."/>
            <person name="Binder M."/>
            <person name="Bloem J."/>
            <person name="Labutti K."/>
            <person name="Salamov A."/>
            <person name="Andreopoulos B."/>
            <person name="Baker S."/>
            <person name="Barry K."/>
            <person name="Bills G."/>
            <person name="Bluhm B."/>
            <person name="Cannon C."/>
            <person name="Castanera R."/>
            <person name="Culley D."/>
            <person name="Daum C."/>
            <person name="Ezra D."/>
            <person name="Gonzalez J."/>
            <person name="Henrissat B."/>
            <person name="Kuo A."/>
            <person name="Liang C."/>
            <person name="Lipzen A."/>
            <person name="Lutzoni F."/>
            <person name="Magnuson J."/>
            <person name="Mondo S."/>
            <person name="Nolan M."/>
            <person name="Ohm R."/>
            <person name="Pangilinan J."/>
            <person name="Park H.-J."/>
            <person name="Ramirez L."/>
            <person name="Alfaro M."/>
            <person name="Sun H."/>
            <person name="Tritt A."/>
            <person name="Yoshinaga Y."/>
            <person name="Zwiers L.-H."/>
            <person name="Turgeon B."/>
            <person name="Goodwin S."/>
            <person name="Spatafora J."/>
            <person name="Crous P."/>
            <person name="Grigoriev I."/>
        </authorList>
    </citation>
    <scope>NUCLEOTIDE SEQUENCE</scope>
    <source>
        <strain evidence="2">CBS 122367</strain>
    </source>
</reference>
<feature type="transmembrane region" description="Helical" evidence="1">
    <location>
        <begin position="35"/>
        <end position="58"/>
    </location>
</feature>
<dbReference type="Pfam" id="PF11915">
    <property type="entry name" value="DUF3433"/>
    <property type="match status" value="1"/>
</dbReference>
<dbReference type="AlphaFoldDB" id="A0A6G1IG55"/>
<evidence type="ECO:0000256" key="1">
    <source>
        <dbReference type="SAM" id="Phobius"/>
    </source>
</evidence>
<keyword evidence="3" id="KW-1185">Reference proteome</keyword>
<proteinExistence type="predicted"/>
<dbReference type="Proteomes" id="UP000799291">
    <property type="component" value="Unassembled WGS sequence"/>
</dbReference>
<keyword evidence="1" id="KW-1133">Transmembrane helix</keyword>
<accession>A0A6G1IG55</accession>
<keyword evidence="1" id="KW-0472">Membrane</keyword>
<name>A0A6G1IG55_9PLEO</name>